<dbReference type="Proteomes" id="UP001279734">
    <property type="component" value="Unassembled WGS sequence"/>
</dbReference>
<gene>
    <name evidence="2" type="ORF">Nepgr_017995</name>
</gene>
<feature type="region of interest" description="Disordered" evidence="1">
    <location>
        <begin position="50"/>
        <end position="77"/>
    </location>
</feature>
<comment type="caution">
    <text evidence="2">The sequence shown here is derived from an EMBL/GenBank/DDBJ whole genome shotgun (WGS) entry which is preliminary data.</text>
</comment>
<organism evidence="2 3">
    <name type="scientific">Nepenthes gracilis</name>
    <name type="common">Slender pitcher plant</name>
    <dbReference type="NCBI Taxonomy" id="150966"/>
    <lineage>
        <taxon>Eukaryota</taxon>
        <taxon>Viridiplantae</taxon>
        <taxon>Streptophyta</taxon>
        <taxon>Embryophyta</taxon>
        <taxon>Tracheophyta</taxon>
        <taxon>Spermatophyta</taxon>
        <taxon>Magnoliopsida</taxon>
        <taxon>eudicotyledons</taxon>
        <taxon>Gunneridae</taxon>
        <taxon>Pentapetalae</taxon>
        <taxon>Caryophyllales</taxon>
        <taxon>Nepenthaceae</taxon>
        <taxon>Nepenthes</taxon>
    </lineage>
</organism>
<dbReference type="AlphaFoldDB" id="A0AAD3XTM6"/>
<sequence length="146" mass="15964">MSYPHPNRRAPDNPHHQFGLHCQQERNSGKQAKSVDYRFLDPKLAAVDCSLRRPEGPHQKRIQHQRPEAYHGGIPHSVDYPVSGQQLRLLEIPLTQSLDNFSSTISPGAESRPSSPSRDTPDAATLSHPTGSSSPEPEETSTAGGG</sequence>
<keyword evidence="3" id="KW-1185">Reference proteome</keyword>
<name>A0AAD3XTM6_NEPGR</name>
<proteinExistence type="predicted"/>
<evidence type="ECO:0000313" key="3">
    <source>
        <dbReference type="Proteomes" id="UP001279734"/>
    </source>
</evidence>
<dbReference type="EMBL" id="BSYO01000016">
    <property type="protein sequence ID" value="GMH16154.1"/>
    <property type="molecule type" value="Genomic_DNA"/>
</dbReference>
<feature type="region of interest" description="Disordered" evidence="1">
    <location>
        <begin position="99"/>
        <end position="146"/>
    </location>
</feature>
<feature type="compositionally biased region" description="Basic and acidic residues" evidence="1">
    <location>
        <begin position="23"/>
        <end position="34"/>
    </location>
</feature>
<feature type="region of interest" description="Disordered" evidence="1">
    <location>
        <begin position="1"/>
        <end position="34"/>
    </location>
</feature>
<accession>A0AAD3XTM6</accession>
<protein>
    <submittedName>
        <fullName evidence="2">Uncharacterized protein</fullName>
    </submittedName>
</protein>
<evidence type="ECO:0000256" key="1">
    <source>
        <dbReference type="SAM" id="MobiDB-lite"/>
    </source>
</evidence>
<reference evidence="2" key="1">
    <citation type="submission" date="2023-05" db="EMBL/GenBank/DDBJ databases">
        <title>Nepenthes gracilis genome sequencing.</title>
        <authorList>
            <person name="Fukushima K."/>
        </authorList>
    </citation>
    <scope>NUCLEOTIDE SEQUENCE</scope>
    <source>
        <strain evidence="2">SING2019-196</strain>
    </source>
</reference>
<evidence type="ECO:0000313" key="2">
    <source>
        <dbReference type="EMBL" id="GMH16154.1"/>
    </source>
</evidence>